<keyword evidence="3" id="KW-1185">Reference proteome</keyword>
<feature type="compositionally biased region" description="Pro residues" evidence="1">
    <location>
        <begin position="91"/>
        <end position="103"/>
    </location>
</feature>
<evidence type="ECO:0000313" key="2">
    <source>
        <dbReference type="EMBL" id="KAG5193138.1"/>
    </source>
</evidence>
<evidence type="ECO:0000256" key="1">
    <source>
        <dbReference type="SAM" id="MobiDB-lite"/>
    </source>
</evidence>
<name>A0A835ZHH0_9STRA</name>
<feature type="region of interest" description="Disordered" evidence="1">
    <location>
        <begin position="56"/>
        <end position="183"/>
    </location>
</feature>
<gene>
    <name evidence="2" type="ORF">JKP88DRAFT_272444</name>
</gene>
<feature type="region of interest" description="Disordered" evidence="1">
    <location>
        <begin position="1"/>
        <end position="39"/>
    </location>
</feature>
<proteinExistence type="predicted"/>
<organism evidence="2 3">
    <name type="scientific">Tribonema minus</name>
    <dbReference type="NCBI Taxonomy" id="303371"/>
    <lineage>
        <taxon>Eukaryota</taxon>
        <taxon>Sar</taxon>
        <taxon>Stramenopiles</taxon>
        <taxon>Ochrophyta</taxon>
        <taxon>PX clade</taxon>
        <taxon>Xanthophyceae</taxon>
        <taxon>Tribonematales</taxon>
        <taxon>Tribonemataceae</taxon>
        <taxon>Tribonema</taxon>
    </lineage>
</organism>
<dbReference type="Proteomes" id="UP000664859">
    <property type="component" value="Unassembled WGS sequence"/>
</dbReference>
<sequence length="589" mass="57603">MAILARRRKQIDEAESGVHNNVPAPAIERTPASPVSRPSLAPMSWVCRRHVPAKELAKGEAAGADSRRQSCPPDPHFSSGETSPTAKAPPQDAPASPPSPPPSSTSSSPRPSSRRHMLSSVFGGKVYGEGPKVPSAPATPTSARMAAAKSPPGAAAAGAAAAPPPSPPAAAARPRHPPPPPPAAVLELAAAYGGGDEVLSEGAYARTCAACAAALAAAAARGAHADCLAILRAAGALHMGDGTSVRRGLRVEAGGAVAAAAAAAAAAALRGTALWVGMLGVAAGVEHAVPSAKGSQSPQSHHCAAALDDADHSPQSHHCAAAAFDDADHSPQSHHCAAAALDDADHVLAACAAAELAAMIGDLALPAATQRAFLGAARAAHGGGGGSARVPAEPAAPPLPAAELRALLDALCSDRGGGGGSGAVSPAATGDSCPNGTGGSGSAAAAAGAGCLPGGSRGCGAELSRLLRGGVALELVMQTAGIGECPWELPRPAHARAPSAPSDTHTCLCGEELQGANGWTLLGSSGGGGAALLPRVVCERCFRQLTVPQWRAPPPGADGVPLASILVPPITVGAAVAPNWLIAPAANQP</sequence>
<protein>
    <submittedName>
        <fullName evidence="2">Uncharacterized protein</fullName>
    </submittedName>
</protein>
<evidence type="ECO:0000313" key="3">
    <source>
        <dbReference type="Proteomes" id="UP000664859"/>
    </source>
</evidence>
<dbReference type="AlphaFoldDB" id="A0A835ZHH0"/>
<comment type="caution">
    <text evidence="2">The sequence shown here is derived from an EMBL/GenBank/DDBJ whole genome shotgun (WGS) entry which is preliminary data.</text>
</comment>
<reference evidence="2" key="1">
    <citation type="submission" date="2021-02" db="EMBL/GenBank/DDBJ databases">
        <title>First Annotated Genome of the Yellow-green Alga Tribonema minus.</title>
        <authorList>
            <person name="Mahan K.M."/>
        </authorList>
    </citation>
    <scope>NUCLEOTIDE SEQUENCE</scope>
    <source>
        <strain evidence="2">UTEX B ZZ1240</strain>
    </source>
</reference>
<dbReference type="EMBL" id="JAFCMP010000001">
    <property type="protein sequence ID" value="KAG5193138.1"/>
    <property type="molecule type" value="Genomic_DNA"/>
</dbReference>
<accession>A0A835ZHH0</accession>
<feature type="compositionally biased region" description="Low complexity" evidence="1">
    <location>
        <begin position="146"/>
        <end position="161"/>
    </location>
</feature>